<dbReference type="SUPFAM" id="SSF56925">
    <property type="entry name" value="OMPA-like"/>
    <property type="match status" value="1"/>
</dbReference>
<accession>A0A1Y5HT81</accession>
<protein>
    <recommendedName>
        <fullName evidence="3">Outer membrane protein OmpA-like transmembrane domain-containing protein</fullName>
    </recommendedName>
</protein>
<keyword evidence="2" id="KW-0812">Transmembrane</keyword>
<evidence type="ECO:0000256" key="2">
    <source>
        <dbReference type="ARBA" id="ARBA00023114"/>
    </source>
</evidence>
<evidence type="ECO:0000313" key="4">
    <source>
        <dbReference type="EMBL" id="OUS40469.1"/>
    </source>
</evidence>
<comment type="caution">
    <text evidence="4">The sequence shown here is derived from an EMBL/GenBank/DDBJ whole genome shotgun (WGS) entry which is preliminary data.</text>
</comment>
<keyword evidence="2" id="KW-0406">Ion transport</keyword>
<evidence type="ECO:0000313" key="5">
    <source>
        <dbReference type="Proteomes" id="UP000227088"/>
    </source>
</evidence>
<dbReference type="GO" id="GO:0015288">
    <property type="term" value="F:porin activity"/>
    <property type="evidence" value="ECO:0007669"/>
    <property type="project" value="UniProtKB-KW"/>
</dbReference>
<dbReference type="InterPro" id="IPR000498">
    <property type="entry name" value="OmpA-like_TM_dom"/>
</dbReference>
<dbReference type="InterPro" id="IPR011250">
    <property type="entry name" value="OMP/PagP_B-barrel"/>
</dbReference>
<dbReference type="EMBL" id="MABE01000334">
    <property type="protein sequence ID" value="OUS40469.1"/>
    <property type="molecule type" value="Genomic_DNA"/>
</dbReference>
<dbReference type="Proteomes" id="UP000227088">
    <property type="component" value="Unassembled WGS sequence"/>
</dbReference>
<evidence type="ECO:0000259" key="3">
    <source>
        <dbReference type="Pfam" id="PF01389"/>
    </source>
</evidence>
<dbReference type="GO" id="GO:0046930">
    <property type="term" value="C:pore complex"/>
    <property type="evidence" value="ECO:0007669"/>
    <property type="project" value="UniProtKB-KW"/>
</dbReference>
<dbReference type="Gene3D" id="2.40.160.20">
    <property type="match status" value="1"/>
</dbReference>
<comment type="similarity">
    <text evidence="1">Belongs to the outer membrane OOP (TC 1.B.6) superfamily. OmpA family.</text>
</comment>
<name>A0A1Y5HT81_OLEAN</name>
<gene>
    <name evidence="4" type="ORF">A9R00_05845</name>
</gene>
<organism evidence="4 5">
    <name type="scientific">Oleispira antarctica</name>
    <dbReference type="NCBI Taxonomy" id="188908"/>
    <lineage>
        <taxon>Bacteria</taxon>
        <taxon>Pseudomonadati</taxon>
        <taxon>Pseudomonadota</taxon>
        <taxon>Gammaproteobacteria</taxon>
        <taxon>Oceanospirillales</taxon>
        <taxon>Oceanospirillaceae</taxon>
        <taxon>Oleispira</taxon>
    </lineage>
</organism>
<proteinExistence type="inferred from homology"/>
<keyword evidence="2" id="KW-0813">Transport</keyword>
<sequence length="276" mass="29396">MSLGLGQREDFWLNKEKNNIKILDDSPMPSRTSALIPPARLTKFASLFILLATCSASNAGEGGFIGVYGGSVYSGDADSTSNSFKILAGAHITSNLSLELGYLNMGKTSYDDPVATNQSATSRSNISFADADHGSVSHGPLGEPTVIVDGPDLYENKGNATFTGMSEFEPEGAVVSLGYSFPLIDNTLDIFAKAGFYAWWADYETVEITASQDNVTRAIEDEGQTSAVNTITGAGLIYTPIPQLSFRAEIETTAISSGVMPSTRLQNISIGANWEF</sequence>
<feature type="domain" description="Outer membrane protein OmpA-like transmembrane" evidence="3">
    <location>
        <begin position="76"/>
        <end position="249"/>
    </location>
</feature>
<keyword evidence="2" id="KW-0626">Porin</keyword>
<reference evidence="5" key="1">
    <citation type="journal article" date="2017" name="Proc. Natl. Acad. Sci. U.S.A.">
        <title>Simulation of Deepwater Horizon oil plume reveals substrate specialization within a complex community of hydrocarbon degraders.</title>
        <authorList>
            <person name="Hu P."/>
            <person name="Dubinsky E.A."/>
            <person name="Probst A.J."/>
            <person name="Wang J."/>
            <person name="Sieber C.M.K."/>
            <person name="Tom L.M."/>
            <person name="Gardinali P."/>
            <person name="Banfield J.F."/>
            <person name="Atlas R.M."/>
            <person name="Andersen G.L."/>
        </authorList>
    </citation>
    <scope>NUCLEOTIDE SEQUENCE [LARGE SCALE GENOMIC DNA]</scope>
</reference>
<dbReference type="AlphaFoldDB" id="A0A1Y5HT81"/>
<evidence type="ECO:0000256" key="1">
    <source>
        <dbReference type="ARBA" id="ARBA00005710"/>
    </source>
</evidence>
<dbReference type="GO" id="GO:0009279">
    <property type="term" value="C:cell outer membrane"/>
    <property type="evidence" value="ECO:0007669"/>
    <property type="project" value="InterPro"/>
</dbReference>
<dbReference type="Pfam" id="PF01389">
    <property type="entry name" value="OmpA_membrane"/>
    <property type="match status" value="1"/>
</dbReference>